<evidence type="ECO:0000313" key="1">
    <source>
        <dbReference type="EMBL" id="GAA0139824.1"/>
    </source>
</evidence>
<evidence type="ECO:0000313" key="2">
    <source>
        <dbReference type="Proteomes" id="UP001454036"/>
    </source>
</evidence>
<protein>
    <submittedName>
        <fullName evidence="1">Uncharacterized protein</fullName>
    </submittedName>
</protein>
<gene>
    <name evidence="1" type="ORF">LIER_01295</name>
</gene>
<proteinExistence type="predicted"/>
<accession>A0AAV3NKD9</accession>
<organism evidence="1 2">
    <name type="scientific">Lithospermum erythrorhizon</name>
    <name type="common">Purple gromwell</name>
    <name type="synonym">Lithospermum officinale var. erythrorhizon</name>
    <dbReference type="NCBI Taxonomy" id="34254"/>
    <lineage>
        <taxon>Eukaryota</taxon>
        <taxon>Viridiplantae</taxon>
        <taxon>Streptophyta</taxon>
        <taxon>Embryophyta</taxon>
        <taxon>Tracheophyta</taxon>
        <taxon>Spermatophyta</taxon>
        <taxon>Magnoliopsida</taxon>
        <taxon>eudicotyledons</taxon>
        <taxon>Gunneridae</taxon>
        <taxon>Pentapetalae</taxon>
        <taxon>asterids</taxon>
        <taxon>lamiids</taxon>
        <taxon>Boraginales</taxon>
        <taxon>Boraginaceae</taxon>
        <taxon>Boraginoideae</taxon>
        <taxon>Lithospermeae</taxon>
        <taxon>Lithospermum</taxon>
    </lineage>
</organism>
<keyword evidence="2" id="KW-1185">Reference proteome</keyword>
<dbReference type="EMBL" id="BAABME010000123">
    <property type="protein sequence ID" value="GAA0139824.1"/>
    <property type="molecule type" value="Genomic_DNA"/>
</dbReference>
<sequence length="102" mass="11426">MHAPTSVHMTAAKRILRYLLSTKSHGIVLCASTSVDLRVYIDSDWVGCPISRRSTSGHSAKYLAYNPVMHSRTKHINIDYHFVPEKVVVGALCVVHIRGFLH</sequence>
<reference evidence="1 2" key="1">
    <citation type="submission" date="2024-01" db="EMBL/GenBank/DDBJ databases">
        <title>The complete chloroplast genome sequence of Lithospermum erythrorhizon: insights into the phylogenetic relationship among Boraginaceae species and the maternal lineages of purple gromwells.</title>
        <authorList>
            <person name="Okada T."/>
            <person name="Watanabe K."/>
        </authorList>
    </citation>
    <scope>NUCLEOTIDE SEQUENCE [LARGE SCALE GENOMIC DNA]</scope>
</reference>
<dbReference type="Proteomes" id="UP001454036">
    <property type="component" value="Unassembled WGS sequence"/>
</dbReference>
<dbReference type="PANTHER" id="PTHR11439:SF498">
    <property type="entry name" value="DNAK FAMILY PROTEIN"/>
    <property type="match status" value="1"/>
</dbReference>
<dbReference type="AlphaFoldDB" id="A0AAV3NKD9"/>
<name>A0AAV3NKD9_LITER</name>
<dbReference type="PANTHER" id="PTHR11439">
    <property type="entry name" value="GAG-POL-RELATED RETROTRANSPOSON"/>
    <property type="match status" value="1"/>
</dbReference>
<comment type="caution">
    <text evidence="1">The sequence shown here is derived from an EMBL/GenBank/DDBJ whole genome shotgun (WGS) entry which is preliminary data.</text>
</comment>